<proteinExistence type="inferred from homology"/>
<keyword evidence="5 9" id="KW-0798">TonB box</keyword>
<keyword evidence="2 8" id="KW-0813">Transport</keyword>
<dbReference type="InterPro" id="IPR012910">
    <property type="entry name" value="Plug_dom"/>
</dbReference>
<keyword evidence="3 8" id="KW-1134">Transmembrane beta strand</keyword>
<sequence length="706" mass="75679">MTSLFSRALRVSLLGCSALVPLAAHAEDAADPASVPAAIVEGQMPDASVAGTTLSEETIRKRGASASDTSTILADIAGVSVNAGGGFSGMPALRGLSEQRLRMLVDGQPIDQSCPNDMNSPLSYTNPQTVSSIAVTPGVAPVSLGGDNIGGVIAVDGPAPRFAKGDGTLVTGSASSYYRSNGNAFGGSVALTVASRNLSATYTGSYTQSGNYKAGGDLGTVHSTQFAKTDHALALALQTGAGLFEVKGGYQYSPYEGFANQWMDMIDNRSWFVNGRFRGAYDWGKVDLTASYRDTRHSMNFLADKLPGDMPMKTQVHTFNSAAKFEIPLSEHHSLRTGIEYQHQWLNDFWPPVADSTMMGPDTYVNINKAHRNRLGAYGEWQGDWTSTLSTTLGVRYERVAMNTGDVQPYGTSMMQAADIAAAAAFNAQGHRRVDGNWNASALVHWSPAPTLALELGYAHKTRSPNIYERYTWGTGSMSSRMIGWYGDGNGYVGNLDLKPERADTVSAALTYRPAEAVSLKFSPYYTHVNDYIDAAYVGVLSDPFVQLQFANIEAEFYGLDASLEARLQGTAGQGTTLTARLAYVHGQNLSDDLPLYHQMPLNAAVKLAHTEGALELSGEVEWVDRKDRVDTRRAEPVTAAYATVNLAAAYSLAGWRLGLEASNLFDKGYYLPLGGIALGDYDVSGVYRPVAGQGRSINVTLGTHF</sequence>
<dbReference type="Gene3D" id="2.40.170.20">
    <property type="entry name" value="TonB-dependent receptor, beta-barrel domain"/>
    <property type="match status" value="1"/>
</dbReference>
<evidence type="ECO:0000256" key="8">
    <source>
        <dbReference type="PROSITE-ProRule" id="PRU01360"/>
    </source>
</evidence>
<evidence type="ECO:0000259" key="12">
    <source>
        <dbReference type="Pfam" id="PF07715"/>
    </source>
</evidence>
<dbReference type="EMBL" id="JALHLF010000015">
    <property type="protein sequence ID" value="MCJ2182324.1"/>
    <property type="molecule type" value="Genomic_DNA"/>
</dbReference>
<dbReference type="Pfam" id="PF07715">
    <property type="entry name" value="Plug"/>
    <property type="match status" value="1"/>
</dbReference>
<keyword evidence="10" id="KW-0732">Signal</keyword>
<name>A0ABT0BBY0_9SPHN</name>
<evidence type="ECO:0000256" key="2">
    <source>
        <dbReference type="ARBA" id="ARBA00022448"/>
    </source>
</evidence>
<feature type="domain" description="TonB-dependent receptor-like beta-barrel" evidence="11">
    <location>
        <begin position="226"/>
        <end position="665"/>
    </location>
</feature>
<organism evidence="13 14">
    <name type="scientific">Novosphingobium organovorum</name>
    <dbReference type="NCBI Taxonomy" id="2930092"/>
    <lineage>
        <taxon>Bacteria</taxon>
        <taxon>Pseudomonadati</taxon>
        <taxon>Pseudomonadota</taxon>
        <taxon>Alphaproteobacteria</taxon>
        <taxon>Sphingomonadales</taxon>
        <taxon>Sphingomonadaceae</taxon>
        <taxon>Novosphingobium</taxon>
    </lineage>
</organism>
<feature type="domain" description="TonB-dependent receptor plug" evidence="12">
    <location>
        <begin position="49"/>
        <end position="152"/>
    </location>
</feature>
<keyword evidence="4 8" id="KW-0812">Transmembrane</keyword>
<gene>
    <name evidence="13" type="ORF">MTR62_06360</name>
</gene>
<dbReference type="InterPro" id="IPR037066">
    <property type="entry name" value="Plug_dom_sf"/>
</dbReference>
<dbReference type="PANTHER" id="PTHR30069">
    <property type="entry name" value="TONB-DEPENDENT OUTER MEMBRANE RECEPTOR"/>
    <property type="match status" value="1"/>
</dbReference>
<comment type="caution">
    <text evidence="13">The sequence shown here is derived from an EMBL/GenBank/DDBJ whole genome shotgun (WGS) entry which is preliminary data.</text>
</comment>
<evidence type="ECO:0000256" key="7">
    <source>
        <dbReference type="ARBA" id="ARBA00023237"/>
    </source>
</evidence>
<dbReference type="SUPFAM" id="SSF56935">
    <property type="entry name" value="Porins"/>
    <property type="match status" value="1"/>
</dbReference>
<comment type="similarity">
    <text evidence="8 9">Belongs to the TonB-dependent receptor family.</text>
</comment>
<accession>A0ABT0BBY0</accession>
<evidence type="ECO:0000256" key="3">
    <source>
        <dbReference type="ARBA" id="ARBA00022452"/>
    </source>
</evidence>
<dbReference type="InterPro" id="IPR036942">
    <property type="entry name" value="Beta-barrel_TonB_sf"/>
</dbReference>
<evidence type="ECO:0000256" key="9">
    <source>
        <dbReference type="RuleBase" id="RU003357"/>
    </source>
</evidence>
<dbReference type="RefSeq" id="WP_244018134.1">
    <property type="nucleotide sequence ID" value="NZ_JALHLF010000015.1"/>
</dbReference>
<evidence type="ECO:0000256" key="5">
    <source>
        <dbReference type="ARBA" id="ARBA00023077"/>
    </source>
</evidence>
<keyword evidence="14" id="KW-1185">Reference proteome</keyword>
<protein>
    <submittedName>
        <fullName evidence="13">TonB-dependent receptor</fullName>
    </submittedName>
</protein>
<evidence type="ECO:0000256" key="1">
    <source>
        <dbReference type="ARBA" id="ARBA00004571"/>
    </source>
</evidence>
<dbReference type="Gene3D" id="2.170.130.10">
    <property type="entry name" value="TonB-dependent receptor, plug domain"/>
    <property type="match status" value="1"/>
</dbReference>
<evidence type="ECO:0000313" key="13">
    <source>
        <dbReference type="EMBL" id="MCJ2182324.1"/>
    </source>
</evidence>
<keyword evidence="13" id="KW-0675">Receptor</keyword>
<dbReference type="Pfam" id="PF00593">
    <property type="entry name" value="TonB_dep_Rec_b-barrel"/>
    <property type="match status" value="1"/>
</dbReference>
<evidence type="ECO:0000259" key="11">
    <source>
        <dbReference type="Pfam" id="PF00593"/>
    </source>
</evidence>
<dbReference type="InterPro" id="IPR000531">
    <property type="entry name" value="Beta-barrel_TonB"/>
</dbReference>
<keyword evidence="6 8" id="KW-0472">Membrane</keyword>
<evidence type="ECO:0000256" key="4">
    <source>
        <dbReference type="ARBA" id="ARBA00022692"/>
    </source>
</evidence>
<reference evidence="13" key="1">
    <citation type="submission" date="2022-03" db="EMBL/GenBank/DDBJ databases">
        <title>Identification of a novel bacterium isolated from mangrove sediments.</title>
        <authorList>
            <person name="Pan X."/>
        </authorList>
    </citation>
    <scope>NUCLEOTIDE SEQUENCE</scope>
    <source>
        <strain evidence="13">B1949</strain>
    </source>
</reference>
<evidence type="ECO:0000313" key="14">
    <source>
        <dbReference type="Proteomes" id="UP001162881"/>
    </source>
</evidence>
<dbReference type="Proteomes" id="UP001162881">
    <property type="component" value="Unassembled WGS sequence"/>
</dbReference>
<feature type="chain" id="PRO_5045759005" evidence="10">
    <location>
        <begin position="27"/>
        <end position="706"/>
    </location>
</feature>
<evidence type="ECO:0000256" key="6">
    <source>
        <dbReference type="ARBA" id="ARBA00023136"/>
    </source>
</evidence>
<dbReference type="PROSITE" id="PS52016">
    <property type="entry name" value="TONB_DEPENDENT_REC_3"/>
    <property type="match status" value="1"/>
</dbReference>
<dbReference type="InterPro" id="IPR039426">
    <property type="entry name" value="TonB-dep_rcpt-like"/>
</dbReference>
<feature type="signal peptide" evidence="10">
    <location>
        <begin position="1"/>
        <end position="26"/>
    </location>
</feature>
<evidence type="ECO:0000256" key="10">
    <source>
        <dbReference type="SAM" id="SignalP"/>
    </source>
</evidence>
<keyword evidence="7 8" id="KW-0998">Cell outer membrane</keyword>
<comment type="subcellular location">
    <subcellularLocation>
        <location evidence="1 8">Cell outer membrane</location>
        <topology evidence="1 8">Multi-pass membrane protein</topology>
    </subcellularLocation>
</comment>
<dbReference type="PANTHER" id="PTHR30069:SF49">
    <property type="entry name" value="OUTER MEMBRANE PROTEIN C"/>
    <property type="match status" value="1"/>
</dbReference>